<protein>
    <recommendedName>
        <fullName evidence="14">FXNA-like protease</fullName>
    </recommendedName>
</protein>
<evidence type="ECO:0000256" key="16">
    <source>
        <dbReference type="SAM" id="Phobius"/>
    </source>
</evidence>
<comment type="cofactor">
    <cofactor evidence="1">
        <name>Zn(2+)</name>
        <dbReference type="ChEBI" id="CHEBI:29105"/>
    </cofactor>
</comment>
<dbReference type="GO" id="GO:0006508">
    <property type="term" value="P:proteolysis"/>
    <property type="evidence" value="ECO:0007669"/>
    <property type="project" value="UniProtKB-KW"/>
</dbReference>
<keyword evidence="7" id="KW-0378">Hydrolase</keyword>
<dbReference type="InterPro" id="IPR048024">
    <property type="entry name" value="Fxna-like_M28_dom"/>
</dbReference>
<evidence type="ECO:0000256" key="1">
    <source>
        <dbReference type="ARBA" id="ARBA00001947"/>
    </source>
</evidence>
<feature type="transmembrane region" description="Helical" evidence="16">
    <location>
        <begin position="39"/>
        <end position="57"/>
    </location>
</feature>
<evidence type="ECO:0000256" key="13">
    <source>
        <dbReference type="ARBA" id="ARBA00023180"/>
    </source>
</evidence>
<keyword evidence="19" id="KW-1185">Reference proteome</keyword>
<dbReference type="PANTHER" id="PTHR12147">
    <property type="entry name" value="METALLOPEPTIDASE M28 FAMILY MEMBER"/>
    <property type="match status" value="1"/>
</dbReference>
<evidence type="ECO:0000256" key="2">
    <source>
        <dbReference type="ARBA" id="ARBA00004477"/>
    </source>
</evidence>
<evidence type="ECO:0000256" key="4">
    <source>
        <dbReference type="ARBA" id="ARBA00022670"/>
    </source>
</evidence>
<evidence type="ECO:0000256" key="12">
    <source>
        <dbReference type="ARBA" id="ARBA00023136"/>
    </source>
</evidence>
<feature type="transmembrane region" description="Helical" evidence="16">
    <location>
        <begin position="375"/>
        <end position="400"/>
    </location>
</feature>
<keyword evidence="8" id="KW-0256">Endoplasmic reticulum</keyword>
<feature type="transmembrane region" description="Helical" evidence="16">
    <location>
        <begin position="421"/>
        <end position="446"/>
    </location>
</feature>
<keyword evidence="4" id="KW-0645">Protease</keyword>
<evidence type="ECO:0000313" key="19">
    <source>
        <dbReference type="Proteomes" id="UP000005237"/>
    </source>
</evidence>
<feature type="transmembrane region" description="Helical" evidence="16">
    <location>
        <begin position="488"/>
        <end position="508"/>
    </location>
</feature>
<evidence type="ECO:0000256" key="6">
    <source>
        <dbReference type="ARBA" id="ARBA00022723"/>
    </source>
</evidence>
<sequence length="538" mass="61228">MSVRRRHDDRKSAQHLLETEPEREEKVEKDTSLLKPSHWTLIAIFYLALIFGASYLHKCLPHPKDPNRDETQFSEKRAVKVLRELSDFGWKPAGSYNCEELTRTRILQELQAILHENRDVESLRFEIDTQYASGCFHIPVHDIEPMNICYRNVSNVIARLGKGAKKDQIAVLLNCHYDSWPTSNAGSDDLSSCALMLELIRLFSKNPHLLHHDVIFLFNGAEESSLLAAHGFITQHSWRHEIRAFINLEASGSGGRELLFQAGPANQWLLNSYLDAAVHPHCSVIGQEVFQSGVVPGDTDFRIFRDHGRVPGLDLAFVQNGYWWHTEFDTAERITSGSLQRAGENVFATLSHLLRSPYLEKPAEYADRKTVFFDFLGLFVAVYPLTLSHLINTVFMLTVLSLTVHRMYTRTRLYLLAIRDYILTILTMAAIIKAMTFMSLFTYGALRWYTRHWLALVAYGLPCVWAGLSVQGLLCARLAPKRRAEYGSALELIHLTLLSVVLLIFTYYDIASGFLFALLSIPAIKSLVVHFGAWPSEF</sequence>
<dbReference type="PANTHER" id="PTHR12147:SF11">
    <property type="entry name" value="ENDOPLASMIC RETICULUM METALLOPEPTIDASE 1-B-RELATED"/>
    <property type="match status" value="1"/>
</dbReference>
<keyword evidence="9" id="KW-0862">Zinc</keyword>
<feature type="region of interest" description="Disordered" evidence="15">
    <location>
        <begin position="1"/>
        <end position="24"/>
    </location>
</feature>
<name>A0A8R1I445_CAEJA</name>
<feature type="transmembrane region" description="Helical" evidence="16">
    <location>
        <begin position="452"/>
        <end position="476"/>
    </location>
</feature>
<reference evidence="19" key="1">
    <citation type="submission" date="2010-08" db="EMBL/GenBank/DDBJ databases">
        <authorList>
            <consortium name="Caenorhabditis japonica Sequencing Consortium"/>
            <person name="Wilson R.K."/>
        </authorList>
    </citation>
    <scope>NUCLEOTIDE SEQUENCE [LARGE SCALE GENOMIC DNA]</scope>
    <source>
        <strain evidence="19">DF5081</strain>
    </source>
</reference>
<keyword evidence="12 16" id="KW-0472">Membrane</keyword>
<evidence type="ECO:0000256" key="9">
    <source>
        <dbReference type="ARBA" id="ARBA00022833"/>
    </source>
</evidence>
<dbReference type="InterPro" id="IPR045175">
    <property type="entry name" value="M28_fam"/>
</dbReference>
<evidence type="ECO:0000256" key="15">
    <source>
        <dbReference type="SAM" id="MobiDB-lite"/>
    </source>
</evidence>
<dbReference type="Pfam" id="PF04389">
    <property type="entry name" value="Peptidase_M28"/>
    <property type="match status" value="1"/>
</dbReference>
<dbReference type="GO" id="GO:0008235">
    <property type="term" value="F:metalloexopeptidase activity"/>
    <property type="evidence" value="ECO:0007669"/>
    <property type="project" value="InterPro"/>
</dbReference>
<evidence type="ECO:0000256" key="14">
    <source>
        <dbReference type="ARBA" id="ARBA00078796"/>
    </source>
</evidence>
<dbReference type="Proteomes" id="UP000005237">
    <property type="component" value="Unassembled WGS sequence"/>
</dbReference>
<proteinExistence type="inferred from homology"/>
<accession>A0A8R1I445</accession>
<dbReference type="AlphaFoldDB" id="A0A8R1I445"/>
<evidence type="ECO:0000313" key="18">
    <source>
        <dbReference type="EnsemblMetazoa" id="CJA19189.1"/>
    </source>
</evidence>
<evidence type="ECO:0000256" key="3">
    <source>
        <dbReference type="ARBA" id="ARBA00010918"/>
    </source>
</evidence>
<dbReference type="InterPro" id="IPR007484">
    <property type="entry name" value="Peptidase_M28"/>
</dbReference>
<dbReference type="SUPFAM" id="SSF53187">
    <property type="entry name" value="Zn-dependent exopeptidases"/>
    <property type="match status" value="1"/>
</dbReference>
<evidence type="ECO:0000256" key="7">
    <source>
        <dbReference type="ARBA" id="ARBA00022801"/>
    </source>
</evidence>
<feature type="domain" description="Peptidase M28" evidence="17">
    <location>
        <begin position="155"/>
        <end position="348"/>
    </location>
</feature>
<keyword evidence="11" id="KW-0482">Metalloprotease</keyword>
<evidence type="ECO:0000256" key="10">
    <source>
        <dbReference type="ARBA" id="ARBA00022989"/>
    </source>
</evidence>
<evidence type="ECO:0000256" key="8">
    <source>
        <dbReference type="ARBA" id="ARBA00022824"/>
    </source>
</evidence>
<feature type="compositionally biased region" description="Basic and acidic residues" evidence="15">
    <location>
        <begin position="9"/>
        <end position="24"/>
    </location>
</feature>
<dbReference type="GO" id="GO:0005789">
    <property type="term" value="C:endoplasmic reticulum membrane"/>
    <property type="evidence" value="ECO:0007669"/>
    <property type="project" value="UniProtKB-SubCell"/>
</dbReference>
<dbReference type="FunFam" id="3.40.630.10:FF:000008">
    <property type="entry name" value="Endoplasmic reticulum metallopeptidase 1"/>
    <property type="match status" value="1"/>
</dbReference>
<dbReference type="EnsemblMetazoa" id="CJA19189.1">
    <property type="protein sequence ID" value="CJA19189.1"/>
    <property type="gene ID" value="WBGene00138392"/>
</dbReference>
<dbReference type="CDD" id="cd03875">
    <property type="entry name" value="M28_Fxna_like"/>
    <property type="match status" value="1"/>
</dbReference>
<evidence type="ECO:0000256" key="5">
    <source>
        <dbReference type="ARBA" id="ARBA00022692"/>
    </source>
</evidence>
<organism evidence="18 19">
    <name type="scientific">Caenorhabditis japonica</name>
    <dbReference type="NCBI Taxonomy" id="281687"/>
    <lineage>
        <taxon>Eukaryota</taxon>
        <taxon>Metazoa</taxon>
        <taxon>Ecdysozoa</taxon>
        <taxon>Nematoda</taxon>
        <taxon>Chromadorea</taxon>
        <taxon>Rhabditida</taxon>
        <taxon>Rhabditina</taxon>
        <taxon>Rhabditomorpha</taxon>
        <taxon>Rhabditoidea</taxon>
        <taxon>Rhabditidae</taxon>
        <taxon>Peloderinae</taxon>
        <taxon>Caenorhabditis</taxon>
    </lineage>
</organism>
<feature type="transmembrane region" description="Helical" evidence="16">
    <location>
        <begin position="514"/>
        <end position="534"/>
    </location>
</feature>
<keyword evidence="6" id="KW-0479">Metal-binding</keyword>
<keyword evidence="10 16" id="KW-1133">Transmembrane helix</keyword>
<comment type="subcellular location">
    <subcellularLocation>
        <location evidence="2">Endoplasmic reticulum membrane</location>
        <topology evidence="2">Multi-pass membrane protein</topology>
    </subcellularLocation>
</comment>
<reference evidence="18" key="2">
    <citation type="submission" date="2022-06" db="UniProtKB">
        <authorList>
            <consortium name="EnsemblMetazoa"/>
        </authorList>
    </citation>
    <scope>IDENTIFICATION</scope>
    <source>
        <strain evidence="18">DF5081</strain>
    </source>
</reference>
<keyword evidence="5 16" id="KW-0812">Transmembrane</keyword>
<dbReference type="GO" id="GO:0046872">
    <property type="term" value="F:metal ion binding"/>
    <property type="evidence" value="ECO:0007669"/>
    <property type="project" value="UniProtKB-KW"/>
</dbReference>
<comment type="similarity">
    <text evidence="3">Belongs to the peptidase M28 family.</text>
</comment>
<evidence type="ECO:0000259" key="17">
    <source>
        <dbReference type="Pfam" id="PF04389"/>
    </source>
</evidence>
<keyword evidence="13" id="KW-0325">Glycoprotein</keyword>
<evidence type="ECO:0000256" key="11">
    <source>
        <dbReference type="ARBA" id="ARBA00023049"/>
    </source>
</evidence>
<dbReference type="Gene3D" id="3.40.630.10">
    <property type="entry name" value="Zn peptidases"/>
    <property type="match status" value="1"/>
</dbReference>